<gene>
    <name evidence="1" type="ORF">METZ01_LOCUS461473</name>
</gene>
<protein>
    <submittedName>
        <fullName evidence="1">Uncharacterized protein</fullName>
    </submittedName>
</protein>
<dbReference type="EMBL" id="UINC01193152">
    <property type="protein sequence ID" value="SVE08619.1"/>
    <property type="molecule type" value="Genomic_DNA"/>
</dbReference>
<evidence type="ECO:0000313" key="1">
    <source>
        <dbReference type="EMBL" id="SVE08619.1"/>
    </source>
</evidence>
<sequence length="71" mass="8220">MRTVSVMSAKYYTQFKVKDGDYHGRNEFSGVVEISHPMDHGSDITQIKTELARNFDFQQSAVQLLSWSRLH</sequence>
<accession>A0A383AM47</accession>
<dbReference type="AlphaFoldDB" id="A0A383AM47"/>
<reference evidence="1" key="1">
    <citation type="submission" date="2018-05" db="EMBL/GenBank/DDBJ databases">
        <authorList>
            <person name="Lanie J.A."/>
            <person name="Ng W.-L."/>
            <person name="Kazmierczak K.M."/>
            <person name="Andrzejewski T.M."/>
            <person name="Davidsen T.M."/>
            <person name="Wayne K.J."/>
            <person name="Tettelin H."/>
            <person name="Glass J.I."/>
            <person name="Rusch D."/>
            <person name="Podicherti R."/>
            <person name="Tsui H.-C.T."/>
            <person name="Winkler M.E."/>
        </authorList>
    </citation>
    <scope>NUCLEOTIDE SEQUENCE</scope>
</reference>
<name>A0A383AM47_9ZZZZ</name>
<organism evidence="1">
    <name type="scientific">marine metagenome</name>
    <dbReference type="NCBI Taxonomy" id="408172"/>
    <lineage>
        <taxon>unclassified sequences</taxon>
        <taxon>metagenomes</taxon>
        <taxon>ecological metagenomes</taxon>
    </lineage>
</organism>
<proteinExistence type="predicted"/>